<reference evidence="2" key="1">
    <citation type="submission" date="2023-10" db="EMBL/GenBank/DDBJ databases">
        <authorList>
            <person name="Chen Y."/>
            <person name="Shah S."/>
            <person name="Dougan E. K."/>
            <person name="Thang M."/>
            <person name="Chan C."/>
        </authorList>
    </citation>
    <scope>NUCLEOTIDE SEQUENCE [LARGE SCALE GENOMIC DNA]</scope>
</reference>
<organism evidence="2 3">
    <name type="scientific">Prorocentrum cordatum</name>
    <dbReference type="NCBI Taxonomy" id="2364126"/>
    <lineage>
        <taxon>Eukaryota</taxon>
        <taxon>Sar</taxon>
        <taxon>Alveolata</taxon>
        <taxon>Dinophyceae</taxon>
        <taxon>Prorocentrales</taxon>
        <taxon>Prorocentraceae</taxon>
        <taxon>Prorocentrum</taxon>
    </lineage>
</organism>
<keyword evidence="1" id="KW-0812">Transmembrane</keyword>
<name>A0ABN9VWR0_9DINO</name>
<feature type="transmembrane region" description="Helical" evidence="1">
    <location>
        <begin position="30"/>
        <end position="54"/>
    </location>
</feature>
<gene>
    <name evidence="2" type="ORF">PCOR1329_LOCUS61620</name>
</gene>
<accession>A0ABN9VWR0</accession>
<dbReference type="EMBL" id="CAUYUJ010017756">
    <property type="protein sequence ID" value="CAK0877601.1"/>
    <property type="molecule type" value="Genomic_DNA"/>
</dbReference>
<keyword evidence="1" id="KW-1133">Transmembrane helix</keyword>
<feature type="non-terminal residue" evidence="2">
    <location>
        <position position="103"/>
    </location>
</feature>
<sequence>MLGVGLWLLLESETCRKTSPALYCYVQAYLVFFFVTQLLACSFVAGMVGVVLWMHRRGLLDRLLDDGPGPHMAARKDLVQELETVDCDPELFGEQPDECCICQ</sequence>
<keyword evidence="3" id="KW-1185">Reference proteome</keyword>
<evidence type="ECO:0000313" key="2">
    <source>
        <dbReference type="EMBL" id="CAK0877601.1"/>
    </source>
</evidence>
<protein>
    <recommendedName>
        <fullName evidence="4">Protein S-acyltransferase</fullName>
    </recommendedName>
</protein>
<keyword evidence="1" id="KW-0472">Membrane</keyword>
<comment type="caution">
    <text evidence="2">The sequence shown here is derived from an EMBL/GenBank/DDBJ whole genome shotgun (WGS) entry which is preliminary data.</text>
</comment>
<evidence type="ECO:0008006" key="4">
    <source>
        <dbReference type="Google" id="ProtNLM"/>
    </source>
</evidence>
<evidence type="ECO:0000256" key="1">
    <source>
        <dbReference type="SAM" id="Phobius"/>
    </source>
</evidence>
<evidence type="ECO:0000313" key="3">
    <source>
        <dbReference type="Proteomes" id="UP001189429"/>
    </source>
</evidence>
<dbReference type="Proteomes" id="UP001189429">
    <property type="component" value="Unassembled WGS sequence"/>
</dbReference>
<proteinExistence type="predicted"/>